<feature type="chain" id="PRO_5011729645" evidence="2">
    <location>
        <begin position="32"/>
        <end position="141"/>
    </location>
</feature>
<evidence type="ECO:0000313" key="4">
    <source>
        <dbReference type="EMBL" id="SDE74370.1"/>
    </source>
</evidence>
<protein>
    <submittedName>
        <fullName evidence="4">Peptidase propeptide and YPEB domain-containing protein</fullName>
    </submittedName>
</protein>
<evidence type="ECO:0000259" key="3">
    <source>
        <dbReference type="Pfam" id="PF03413"/>
    </source>
</evidence>
<dbReference type="Pfam" id="PF03413">
    <property type="entry name" value="PepSY"/>
    <property type="match status" value="1"/>
</dbReference>
<reference evidence="4 5" key="1">
    <citation type="submission" date="2016-10" db="EMBL/GenBank/DDBJ databases">
        <authorList>
            <person name="de Groot N.N."/>
        </authorList>
    </citation>
    <scope>NUCLEOTIDE SEQUENCE [LARGE SCALE GENOMIC DNA]</scope>
    <source>
        <strain evidence="4 5">ATCC 700224</strain>
    </source>
</reference>
<dbReference type="Gene3D" id="3.10.450.40">
    <property type="match status" value="1"/>
</dbReference>
<accession>A0A1G7FES3</accession>
<dbReference type="AlphaFoldDB" id="A0A1G7FES3"/>
<dbReference type="OrthoDB" id="7856745at2"/>
<keyword evidence="2" id="KW-0732">Signal</keyword>
<evidence type="ECO:0000313" key="5">
    <source>
        <dbReference type="Proteomes" id="UP000199412"/>
    </source>
</evidence>
<gene>
    <name evidence="4" type="ORF">SAMN05421720_11136</name>
</gene>
<feature type="domain" description="PepSY" evidence="3">
    <location>
        <begin position="81"/>
        <end position="138"/>
    </location>
</feature>
<sequence>MTQHRGAALHFRSFALALACAAIGAAPGAMADDDGYVRRGDAMTRDTGYVRTSRDHEDGHGHHGHDHDRARRLLERGDIQPLSDILARVRDDLPGRIIATELEREDGAYVYEFKVVDSAGRVREVYVDAATARVLKVEDDD</sequence>
<organism evidence="4 5">
    <name type="scientific">Rhodospira trueperi</name>
    <dbReference type="NCBI Taxonomy" id="69960"/>
    <lineage>
        <taxon>Bacteria</taxon>
        <taxon>Pseudomonadati</taxon>
        <taxon>Pseudomonadota</taxon>
        <taxon>Alphaproteobacteria</taxon>
        <taxon>Rhodospirillales</taxon>
        <taxon>Rhodospirillaceae</taxon>
        <taxon>Rhodospira</taxon>
    </lineage>
</organism>
<evidence type="ECO:0000256" key="1">
    <source>
        <dbReference type="SAM" id="MobiDB-lite"/>
    </source>
</evidence>
<dbReference type="STRING" id="69960.SAMN05421720_11136"/>
<dbReference type="Proteomes" id="UP000199412">
    <property type="component" value="Unassembled WGS sequence"/>
</dbReference>
<feature type="region of interest" description="Disordered" evidence="1">
    <location>
        <begin position="48"/>
        <end position="73"/>
    </location>
</feature>
<keyword evidence="5" id="KW-1185">Reference proteome</keyword>
<dbReference type="RefSeq" id="WP_092787327.1">
    <property type="nucleotide sequence ID" value="NZ_FNAP01000011.1"/>
</dbReference>
<dbReference type="InterPro" id="IPR025711">
    <property type="entry name" value="PepSY"/>
</dbReference>
<evidence type="ECO:0000256" key="2">
    <source>
        <dbReference type="SAM" id="SignalP"/>
    </source>
</evidence>
<proteinExistence type="predicted"/>
<feature type="compositionally biased region" description="Basic and acidic residues" evidence="1">
    <location>
        <begin position="52"/>
        <end position="73"/>
    </location>
</feature>
<feature type="signal peptide" evidence="2">
    <location>
        <begin position="1"/>
        <end position="31"/>
    </location>
</feature>
<name>A0A1G7FES3_9PROT</name>
<dbReference type="EMBL" id="FNAP01000011">
    <property type="protein sequence ID" value="SDE74370.1"/>
    <property type="molecule type" value="Genomic_DNA"/>
</dbReference>